<sequence>MLFCNPPVYQSILDNPVFNPMFFPSLPSSIFLYNSSTTLITV</sequence>
<evidence type="ECO:0000313" key="1">
    <source>
        <dbReference type="EMBL" id="DAE19961.1"/>
    </source>
</evidence>
<reference evidence="1" key="1">
    <citation type="journal article" date="2021" name="Proc. Natl. Acad. Sci. U.S.A.">
        <title>A Catalog of Tens of Thousands of Viruses from Human Metagenomes Reveals Hidden Associations with Chronic Diseases.</title>
        <authorList>
            <person name="Tisza M.J."/>
            <person name="Buck C.B."/>
        </authorList>
    </citation>
    <scope>NUCLEOTIDE SEQUENCE</scope>
    <source>
        <strain evidence="1">CtYsL76</strain>
    </source>
</reference>
<dbReference type="EMBL" id="BK015689">
    <property type="protein sequence ID" value="DAE19961.1"/>
    <property type="molecule type" value="Genomic_DNA"/>
</dbReference>
<accession>A0A8S5QMC5</accession>
<proteinExistence type="predicted"/>
<name>A0A8S5QMC5_9CAUD</name>
<protein>
    <submittedName>
        <fullName evidence="1">Uncharacterized protein</fullName>
    </submittedName>
</protein>
<organism evidence="1">
    <name type="scientific">CrAss-like virus sp. ctYsL76</name>
    <dbReference type="NCBI Taxonomy" id="2826826"/>
    <lineage>
        <taxon>Viruses</taxon>
        <taxon>Duplodnaviria</taxon>
        <taxon>Heunggongvirae</taxon>
        <taxon>Uroviricota</taxon>
        <taxon>Caudoviricetes</taxon>
        <taxon>Crassvirales</taxon>
    </lineage>
</organism>